<dbReference type="EMBL" id="QRZF01000024">
    <property type="protein sequence ID" value="RGV48274.1"/>
    <property type="molecule type" value="Genomic_DNA"/>
</dbReference>
<sequence>MRMKQIRFFDCTFDELPLDMQEVYILMGYGSHVPNNDILQLIQEIVDELKQRITPHYGYVLVDGEVPEKGKLRLDNQLFNPGVIIAHAMKGAEKYAIFTATIGEEFDRYTHQLKEEEDILRAFIADALGSVLAEAAVSLLMKQLSEAAEAEGMHISNNYSPGYCDWFLAEQQQLFSLFPNGSTGITLTESCLMLPVKSVSGIVAIGKGIQKREYSCAICKMVNCIKNKKKITTK</sequence>
<dbReference type="InterPro" id="IPR004223">
    <property type="entry name" value="VitB12-dep_Met_synth_activ_dom"/>
</dbReference>
<accession>A0A412XST2</accession>
<dbReference type="AlphaFoldDB" id="A0A412XST2"/>
<protein>
    <recommendedName>
        <fullName evidence="1">AdoMet activation domain-containing protein</fullName>
    </recommendedName>
</protein>
<dbReference type="Gene3D" id="3.40.109.40">
    <property type="match status" value="1"/>
</dbReference>
<dbReference type="SUPFAM" id="SSF56507">
    <property type="entry name" value="Methionine synthase activation domain-like"/>
    <property type="match status" value="1"/>
</dbReference>
<organism evidence="2 3">
    <name type="scientific">Bacteroides intestinalis</name>
    <dbReference type="NCBI Taxonomy" id="329854"/>
    <lineage>
        <taxon>Bacteria</taxon>
        <taxon>Pseudomonadati</taxon>
        <taxon>Bacteroidota</taxon>
        <taxon>Bacteroidia</taxon>
        <taxon>Bacteroidales</taxon>
        <taxon>Bacteroidaceae</taxon>
        <taxon>Bacteroides</taxon>
    </lineage>
</organism>
<evidence type="ECO:0000313" key="2">
    <source>
        <dbReference type="EMBL" id="RGV48274.1"/>
    </source>
</evidence>
<evidence type="ECO:0000259" key="1">
    <source>
        <dbReference type="Pfam" id="PF02965"/>
    </source>
</evidence>
<dbReference type="InterPro" id="IPR017342">
    <property type="entry name" value="S-AdoMet-dep_Met_synth_prd"/>
</dbReference>
<comment type="caution">
    <text evidence="2">The sequence shown here is derived from an EMBL/GenBank/DDBJ whole genome shotgun (WGS) entry which is preliminary data.</text>
</comment>
<feature type="domain" description="AdoMet activation" evidence="1">
    <location>
        <begin position="86"/>
        <end position="204"/>
    </location>
</feature>
<dbReference type="PIRSF" id="PIRSF037984">
    <property type="entry name" value="Met_synth_TM0269_prd"/>
    <property type="match status" value="1"/>
</dbReference>
<gene>
    <name evidence="2" type="ORF">DWW10_22700</name>
</gene>
<name>A0A412XST2_9BACE</name>
<reference evidence="2 3" key="1">
    <citation type="submission" date="2018-08" db="EMBL/GenBank/DDBJ databases">
        <title>A genome reference for cultivated species of the human gut microbiota.</title>
        <authorList>
            <person name="Zou Y."/>
            <person name="Xue W."/>
            <person name="Luo G."/>
        </authorList>
    </citation>
    <scope>NUCLEOTIDE SEQUENCE [LARGE SCALE GENOMIC DNA]</scope>
    <source>
        <strain evidence="2 3">AF14-32</strain>
    </source>
</reference>
<evidence type="ECO:0000313" key="3">
    <source>
        <dbReference type="Proteomes" id="UP000283850"/>
    </source>
</evidence>
<dbReference type="GO" id="GO:0008705">
    <property type="term" value="F:methionine synthase activity"/>
    <property type="evidence" value="ECO:0007669"/>
    <property type="project" value="InterPro"/>
</dbReference>
<dbReference type="Pfam" id="PF02965">
    <property type="entry name" value="Met_synt_B12"/>
    <property type="match status" value="1"/>
</dbReference>
<dbReference type="Proteomes" id="UP000283850">
    <property type="component" value="Unassembled WGS sequence"/>
</dbReference>
<proteinExistence type="predicted"/>
<dbReference type="InterPro" id="IPR037010">
    <property type="entry name" value="VitB12-dep_Met_synth_activ_sf"/>
</dbReference>